<name>A0A7S5R532_9CAUD</name>
<dbReference type="Proteomes" id="UP000605518">
    <property type="component" value="Segment"/>
</dbReference>
<proteinExistence type="predicted"/>
<dbReference type="EMBL" id="MN988486">
    <property type="protein sequence ID" value="QIG68125.1"/>
    <property type="molecule type" value="Genomic_DNA"/>
</dbReference>
<evidence type="ECO:0000313" key="2">
    <source>
        <dbReference type="Proteomes" id="UP000605518"/>
    </source>
</evidence>
<sequence>MFHVTNSFLPDRVEFEPRIPPKWRKCDTECSHTPRISVAPTIAQCLMGIDGIKSLGWYSDCRYPEKYYVYWIDGVRFHEPIGVPDFDITNEMWVLEKAVGHKIGKVCFKTLVEEAKIVLI</sequence>
<keyword evidence="2" id="KW-1185">Reference proteome</keyword>
<gene>
    <name evidence="1" type="ORF">EVB55_190</name>
</gene>
<evidence type="ECO:0000313" key="1">
    <source>
        <dbReference type="EMBL" id="QIG68125.1"/>
    </source>
</evidence>
<organism evidence="1 2">
    <name type="scientific">Rhizobium phage RHph_Y68</name>
    <dbReference type="NCBI Taxonomy" id="2509787"/>
    <lineage>
        <taxon>Viruses</taxon>
        <taxon>Duplodnaviria</taxon>
        <taxon>Heunggongvirae</taxon>
        <taxon>Uroviricota</taxon>
        <taxon>Caudoviricetes</taxon>
        <taxon>Pootjesviridae</taxon>
        <taxon>Staniewskivirinae</taxon>
        <taxon>Trinifflemingvirus</taxon>
        <taxon>Trinifflemingvirus Y68</taxon>
    </lineage>
</organism>
<protein>
    <submittedName>
        <fullName evidence="1">Uncharacterized protein</fullName>
    </submittedName>
</protein>
<reference evidence="1" key="1">
    <citation type="submission" date="2020-01" db="EMBL/GenBank/DDBJ databases">
        <title>Patterns of diversity and host range of bacteriophage communities associated with bean-nodulatin bacteria.</title>
        <authorList>
            <person name="Vann Cauwenberghe J."/>
            <person name="Santamaria R.I."/>
            <person name="Bustos P."/>
            <person name="Juarez S."/>
            <person name="Gonzalez V."/>
        </authorList>
    </citation>
    <scope>NUCLEOTIDE SEQUENCE</scope>
</reference>
<accession>A0A7S5R532</accession>